<dbReference type="Proteomes" id="UP001465976">
    <property type="component" value="Unassembled WGS sequence"/>
</dbReference>
<comment type="caution">
    <text evidence="1">The sequence shown here is derived from an EMBL/GenBank/DDBJ whole genome shotgun (WGS) entry which is preliminary data.</text>
</comment>
<protein>
    <submittedName>
        <fullName evidence="1">Uncharacterized protein</fullName>
    </submittedName>
</protein>
<accession>A0ABR3EPW4</accession>
<proteinExistence type="predicted"/>
<reference evidence="1 2" key="1">
    <citation type="submission" date="2024-02" db="EMBL/GenBank/DDBJ databases">
        <title>A draft genome for the cacao thread blight pathogen Marasmius crinis-equi.</title>
        <authorList>
            <person name="Cohen S.P."/>
            <person name="Baruah I.K."/>
            <person name="Amoako-Attah I."/>
            <person name="Bukari Y."/>
            <person name="Meinhardt L.W."/>
            <person name="Bailey B.A."/>
        </authorList>
    </citation>
    <scope>NUCLEOTIDE SEQUENCE [LARGE SCALE GENOMIC DNA]</scope>
    <source>
        <strain evidence="1 2">GH-76</strain>
    </source>
</reference>
<evidence type="ECO:0000313" key="2">
    <source>
        <dbReference type="Proteomes" id="UP001465976"/>
    </source>
</evidence>
<sequence length="133" mass="14445">MDVYPAAETFYIEYLERVMEFGELDEAAPRAISHRALLPHHLAPYSLPSPALRRYLCLLSPAAPTFKPVSTLAPALESPSLVGGLLCLAHIASTTTASSLYVIVCVMNVEDLADALGVEDFQRVVKFIQTVGL</sequence>
<dbReference type="EMBL" id="JBAHYK010002503">
    <property type="protein sequence ID" value="KAL0564941.1"/>
    <property type="molecule type" value="Genomic_DNA"/>
</dbReference>
<name>A0ABR3EPW4_9AGAR</name>
<keyword evidence="2" id="KW-1185">Reference proteome</keyword>
<evidence type="ECO:0000313" key="1">
    <source>
        <dbReference type="EMBL" id="KAL0564941.1"/>
    </source>
</evidence>
<organism evidence="1 2">
    <name type="scientific">Marasmius crinis-equi</name>
    <dbReference type="NCBI Taxonomy" id="585013"/>
    <lineage>
        <taxon>Eukaryota</taxon>
        <taxon>Fungi</taxon>
        <taxon>Dikarya</taxon>
        <taxon>Basidiomycota</taxon>
        <taxon>Agaricomycotina</taxon>
        <taxon>Agaricomycetes</taxon>
        <taxon>Agaricomycetidae</taxon>
        <taxon>Agaricales</taxon>
        <taxon>Marasmiineae</taxon>
        <taxon>Marasmiaceae</taxon>
        <taxon>Marasmius</taxon>
    </lineage>
</organism>
<gene>
    <name evidence="1" type="ORF">V5O48_017094</name>
</gene>